<sequence length="74" mass="8499">MMLKIAGVALLFALGALYEWPKLKPGRPRERRAFALLSAFAAGLLLLVLCFPELPGPNKWMIELFKPMRWMLER</sequence>
<keyword evidence="1" id="KW-0472">Membrane</keyword>
<organism evidence="2 3">
    <name type="scientific">Paenibacillus artemisiicola</name>
    <dbReference type="NCBI Taxonomy" id="1172618"/>
    <lineage>
        <taxon>Bacteria</taxon>
        <taxon>Bacillati</taxon>
        <taxon>Bacillota</taxon>
        <taxon>Bacilli</taxon>
        <taxon>Bacillales</taxon>
        <taxon>Paenibacillaceae</taxon>
        <taxon>Paenibacillus</taxon>
    </lineage>
</organism>
<evidence type="ECO:0000313" key="3">
    <source>
        <dbReference type="Proteomes" id="UP000670947"/>
    </source>
</evidence>
<feature type="transmembrane region" description="Helical" evidence="1">
    <location>
        <begin position="33"/>
        <end position="51"/>
    </location>
</feature>
<dbReference type="RefSeq" id="WP_208847179.1">
    <property type="nucleotide sequence ID" value="NZ_JAGGDJ010000004.1"/>
</dbReference>
<dbReference type="EMBL" id="JAGGDJ010000004">
    <property type="protein sequence ID" value="MBO7744211.1"/>
    <property type="molecule type" value="Genomic_DNA"/>
</dbReference>
<gene>
    <name evidence="2" type="ORF">I8J29_08400</name>
</gene>
<protein>
    <submittedName>
        <fullName evidence="2">Uncharacterized protein</fullName>
    </submittedName>
</protein>
<keyword evidence="1" id="KW-0812">Transmembrane</keyword>
<dbReference type="Proteomes" id="UP000670947">
    <property type="component" value="Unassembled WGS sequence"/>
</dbReference>
<comment type="caution">
    <text evidence="2">The sequence shown here is derived from an EMBL/GenBank/DDBJ whole genome shotgun (WGS) entry which is preliminary data.</text>
</comment>
<accession>A0ABS3W7B9</accession>
<name>A0ABS3W7B9_9BACL</name>
<reference evidence="2 3" key="1">
    <citation type="submission" date="2021-03" db="EMBL/GenBank/DDBJ databases">
        <title>Paenibacillus artemisicola MWE-103 whole genome sequence.</title>
        <authorList>
            <person name="Ham Y.J."/>
        </authorList>
    </citation>
    <scope>NUCLEOTIDE SEQUENCE [LARGE SCALE GENOMIC DNA]</scope>
    <source>
        <strain evidence="2 3">MWE-103</strain>
    </source>
</reference>
<proteinExistence type="predicted"/>
<evidence type="ECO:0000256" key="1">
    <source>
        <dbReference type="SAM" id="Phobius"/>
    </source>
</evidence>
<evidence type="ECO:0000313" key="2">
    <source>
        <dbReference type="EMBL" id="MBO7744211.1"/>
    </source>
</evidence>
<keyword evidence="1" id="KW-1133">Transmembrane helix</keyword>
<keyword evidence="3" id="KW-1185">Reference proteome</keyword>